<name>A0AAD5M485_PARTN</name>
<dbReference type="Proteomes" id="UP001196413">
    <property type="component" value="Unassembled WGS sequence"/>
</dbReference>
<proteinExistence type="predicted"/>
<protein>
    <submittedName>
        <fullName evidence="1">Uncharacterized protein</fullName>
    </submittedName>
</protein>
<organism evidence="1 2">
    <name type="scientific">Parelaphostrongylus tenuis</name>
    <name type="common">Meningeal worm</name>
    <dbReference type="NCBI Taxonomy" id="148309"/>
    <lineage>
        <taxon>Eukaryota</taxon>
        <taxon>Metazoa</taxon>
        <taxon>Ecdysozoa</taxon>
        <taxon>Nematoda</taxon>
        <taxon>Chromadorea</taxon>
        <taxon>Rhabditida</taxon>
        <taxon>Rhabditina</taxon>
        <taxon>Rhabditomorpha</taxon>
        <taxon>Strongyloidea</taxon>
        <taxon>Metastrongylidae</taxon>
        <taxon>Parelaphostrongylus</taxon>
    </lineage>
</organism>
<comment type="caution">
    <text evidence="1">The sequence shown here is derived from an EMBL/GenBank/DDBJ whole genome shotgun (WGS) entry which is preliminary data.</text>
</comment>
<accession>A0AAD5M485</accession>
<evidence type="ECO:0000313" key="2">
    <source>
        <dbReference type="Proteomes" id="UP001196413"/>
    </source>
</evidence>
<gene>
    <name evidence="1" type="ORF">KIN20_005234</name>
</gene>
<dbReference type="EMBL" id="JAHQIW010000706">
    <property type="protein sequence ID" value="KAJ1349638.1"/>
    <property type="molecule type" value="Genomic_DNA"/>
</dbReference>
<reference evidence="1" key="1">
    <citation type="submission" date="2021-06" db="EMBL/GenBank/DDBJ databases">
        <title>Parelaphostrongylus tenuis whole genome reference sequence.</title>
        <authorList>
            <person name="Garwood T.J."/>
            <person name="Larsen P.A."/>
            <person name="Fountain-Jones N.M."/>
            <person name="Garbe J.R."/>
            <person name="Macchietto M.G."/>
            <person name="Kania S.A."/>
            <person name="Gerhold R.W."/>
            <person name="Richards J.E."/>
            <person name="Wolf T.M."/>
        </authorList>
    </citation>
    <scope>NUCLEOTIDE SEQUENCE</scope>
    <source>
        <strain evidence="1">MNPRO001-30</strain>
        <tissue evidence="1">Meninges</tissue>
    </source>
</reference>
<sequence length="63" mass="6972">MLIGQFMGRGVTRQGTGAITDRFFCVKENRSVIATASLSLRPAARELSEKHMIAKYENGVDLE</sequence>
<evidence type="ECO:0000313" key="1">
    <source>
        <dbReference type="EMBL" id="KAJ1349638.1"/>
    </source>
</evidence>
<dbReference type="AlphaFoldDB" id="A0AAD5M485"/>
<keyword evidence="2" id="KW-1185">Reference proteome</keyword>